<dbReference type="Gene3D" id="3.30.460.70">
    <property type="match status" value="1"/>
</dbReference>
<evidence type="ECO:0008006" key="2">
    <source>
        <dbReference type="Google" id="ProtNLM"/>
    </source>
</evidence>
<dbReference type="InterPro" id="IPR038765">
    <property type="entry name" value="Papain-like_cys_pep_sf"/>
</dbReference>
<reference evidence="1" key="1">
    <citation type="submission" date="2020-03" db="EMBL/GenBank/DDBJ databases">
        <title>The deep terrestrial virosphere.</title>
        <authorList>
            <person name="Holmfeldt K."/>
            <person name="Nilsson E."/>
            <person name="Simone D."/>
            <person name="Lopez-Fernandez M."/>
            <person name="Wu X."/>
            <person name="de Brujin I."/>
            <person name="Lundin D."/>
            <person name="Andersson A."/>
            <person name="Bertilsson S."/>
            <person name="Dopson M."/>
        </authorList>
    </citation>
    <scope>NUCLEOTIDE SEQUENCE</scope>
    <source>
        <strain evidence="1">MM415A00866</strain>
    </source>
</reference>
<organism evidence="1">
    <name type="scientific">viral metagenome</name>
    <dbReference type="NCBI Taxonomy" id="1070528"/>
    <lineage>
        <taxon>unclassified sequences</taxon>
        <taxon>metagenomes</taxon>
        <taxon>organismal metagenomes</taxon>
    </lineage>
</organism>
<dbReference type="SUPFAM" id="SSF54001">
    <property type="entry name" value="Cysteine proteinases"/>
    <property type="match status" value="1"/>
</dbReference>
<accession>A0A6M3KCD7</accession>
<gene>
    <name evidence="1" type="ORF">MM415A00866_0020</name>
</gene>
<dbReference type="EMBL" id="MT142386">
    <property type="protein sequence ID" value="QJA79577.1"/>
    <property type="molecule type" value="Genomic_DNA"/>
</dbReference>
<proteinExistence type="predicted"/>
<protein>
    <recommendedName>
        <fullName evidence="2">Agglutinin C-terminal domain-containing protein</fullName>
    </recommendedName>
</protein>
<evidence type="ECO:0000313" key="1">
    <source>
        <dbReference type="EMBL" id="QJA79577.1"/>
    </source>
</evidence>
<sequence length="162" mass="18758">MSTLTDLQSIRRIALYYKEQVVPPFKVGVVGVYHYADLAKIVHDLPGNQTLEVWDSWWAIPSLEDSIKIIEWDLVDQLAWKSEVRDCDKFAFWFRGMTAMKFKVNHVAVVRDDVSHHAYNLIWLPDHATPVLFEPQTDQYWLATDPDPSPGMHDFSTAKILT</sequence>
<dbReference type="AlphaFoldDB" id="A0A6M3KCD7"/>
<name>A0A6M3KCD7_9ZZZZ</name>